<comment type="caution">
    <text evidence="3">The sequence shown here is derived from an EMBL/GenBank/DDBJ whole genome shotgun (WGS) entry which is preliminary data.</text>
</comment>
<dbReference type="EMBL" id="QXFV01000187">
    <property type="protein sequence ID" value="KAE9046496.1"/>
    <property type="molecule type" value="Genomic_DNA"/>
</dbReference>
<name>A0A6A4FUB2_9STRA</name>
<dbReference type="AlphaFoldDB" id="A0A6A4FUB2"/>
<keyword evidence="5" id="KW-1185">Reference proteome</keyword>
<evidence type="ECO:0000313" key="4">
    <source>
        <dbReference type="Proteomes" id="UP000429607"/>
    </source>
</evidence>
<dbReference type="EMBL" id="QXFT01000182">
    <property type="protein sequence ID" value="KAE9351759.1"/>
    <property type="molecule type" value="Genomic_DNA"/>
</dbReference>
<dbReference type="Proteomes" id="UP000434957">
    <property type="component" value="Unassembled WGS sequence"/>
</dbReference>
<accession>A0A6A4FUB2</accession>
<evidence type="ECO:0000313" key="6">
    <source>
        <dbReference type="Proteomes" id="UP000435112"/>
    </source>
</evidence>
<proteinExistence type="predicted"/>
<gene>
    <name evidence="2" type="ORF">PR001_g4540</name>
    <name evidence="1" type="ORF">PR002_g4858</name>
    <name evidence="3" type="ORF">PR003_g4730</name>
</gene>
<evidence type="ECO:0000313" key="5">
    <source>
        <dbReference type="Proteomes" id="UP000434957"/>
    </source>
</evidence>
<organism evidence="3 5">
    <name type="scientific">Phytophthora rubi</name>
    <dbReference type="NCBI Taxonomy" id="129364"/>
    <lineage>
        <taxon>Eukaryota</taxon>
        <taxon>Sar</taxon>
        <taxon>Stramenopiles</taxon>
        <taxon>Oomycota</taxon>
        <taxon>Peronosporomycetes</taxon>
        <taxon>Peronosporales</taxon>
        <taxon>Peronosporaceae</taxon>
        <taxon>Phytophthora</taxon>
    </lineage>
</organism>
<dbReference type="EMBL" id="QXFU01000197">
    <property type="protein sequence ID" value="KAE9040641.1"/>
    <property type="molecule type" value="Genomic_DNA"/>
</dbReference>
<dbReference type="Proteomes" id="UP000435112">
    <property type="component" value="Unassembled WGS sequence"/>
</dbReference>
<evidence type="ECO:0000313" key="2">
    <source>
        <dbReference type="EMBL" id="KAE9046496.1"/>
    </source>
</evidence>
<dbReference type="Proteomes" id="UP000429607">
    <property type="component" value="Unassembled WGS sequence"/>
</dbReference>
<evidence type="ECO:0000313" key="1">
    <source>
        <dbReference type="EMBL" id="KAE9040641.1"/>
    </source>
</evidence>
<sequence>MRALGVVSSEAVSTAALAGAKALVSALAREVHALMAMPEAGDSNCGALDIDAFPEPVTPFRFFFPAVVDAGVATPRLDCVRTEAAHRAPTRLLDLDGEAADMQLRR</sequence>
<protein>
    <submittedName>
        <fullName evidence="3">Uncharacterized protein</fullName>
    </submittedName>
</protein>
<reference evidence="3 5" key="1">
    <citation type="submission" date="2018-08" db="EMBL/GenBank/DDBJ databases">
        <title>Genomic investigation of the strawberry pathogen Phytophthora fragariae indicates pathogenicity is determined by transcriptional variation in three key races.</title>
        <authorList>
            <person name="Adams T.M."/>
            <person name="Armitage A.D."/>
            <person name="Sobczyk M.K."/>
            <person name="Bates H.J."/>
            <person name="Dunwell J.M."/>
            <person name="Nellist C.F."/>
            <person name="Harrison R.J."/>
        </authorList>
    </citation>
    <scope>NUCLEOTIDE SEQUENCE [LARGE SCALE GENOMIC DNA]</scope>
    <source>
        <strain evidence="2 4">SCRP249</strain>
        <strain evidence="1 6">SCRP324</strain>
        <strain evidence="3 5">SCRP333</strain>
    </source>
</reference>
<evidence type="ECO:0000313" key="3">
    <source>
        <dbReference type="EMBL" id="KAE9351759.1"/>
    </source>
</evidence>